<feature type="compositionally biased region" description="Low complexity" evidence="1">
    <location>
        <begin position="50"/>
        <end position="64"/>
    </location>
</feature>
<dbReference type="AlphaFoldDB" id="A0A426DR64"/>
<keyword evidence="3" id="KW-1185">Reference proteome</keyword>
<feature type="region of interest" description="Disordered" evidence="1">
    <location>
        <begin position="43"/>
        <end position="84"/>
    </location>
</feature>
<comment type="caution">
    <text evidence="2">The sequence shown here is derived from an EMBL/GenBank/DDBJ whole genome shotgun (WGS) entry which is preliminary data.</text>
</comment>
<organism evidence="2 3">
    <name type="scientific">Schaedlerella arabinosiphila</name>
    <dbReference type="NCBI Taxonomy" id="2044587"/>
    <lineage>
        <taxon>Bacteria</taxon>
        <taxon>Bacillati</taxon>
        <taxon>Bacillota</taxon>
        <taxon>Clostridia</taxon>
        <taxon>Lachnospirales</taxon>
        <taxon>Lachnospiraceae</taxon>
        <taxon>Schaedlerella</taxon>
    </lineage>
</organism>
<feature type="compositionally biased region" description="Basic and acidic residues" evidence="1">
    <location>
        <begin position="65"/>
        <end position="84"/>
    </location>
</feature>
<evidence type="ECO:0000313" key="2">
    <source>
        <dbReference type="EMBL" id="RRK35213.1"/>
    </source>
</evidence>
<reference evidence="2" key="1">
    <citation type="submission" date="2018-10" db="EMBL/GenBank/DDBJ databases">
        <title>Schaedlerella arabinophila gen. nov. sp. nov., isolated from the mouse intestinal tract and comparative analysis with the genome of the closely related altered Schaedler flora strain ASF502.</title>
        <authorList>
            <person name="Miyake S."/>
            <person name="Soh M."/>
            <person name="Seedorf H."/>
        </authorList>
    </citation>
    <scope>NUCLEOTIDE SEQUENCE [LARGE SCALE GENOMIC DNA]</scope>
    <source>
        <strain evidence="2">DSM 106076</strain>
    </source>
</reference>
<evidence type="ECO:0000256" key="1">
    <source>
        <dbReference type="SAM" id="MobiDB-lite"/>
    </source>
</evidence>
<gene>
    <name evidence="2" type="ORF">EBB54_06755</name>
</gene>
<dbReference type="Proteomes" id="UP000274920">
    <property type="component" value="Unassembled WGS sequence"/>
</dbReference>
<evidence type="ECO:0008006" key="4">
    <source>
        <dbReference type="Google" id="ProtNLM"/>
    </source>
</evidence>
<protein>
    <recommendedName>
        <fullName evidence="4">rRNA biogenesis protein rrp5</fullName>
    </recommendedName>
</protein>
<sequence length="137" mass="14260">MGNELLRIADGFSMVADGLRGLAGMEWNGAVDMAEKDAAVPWSAGAVDTDGNAEAGSGAAGASDAGKEQKTGKEDKKADVKKEKSVAIEDVRTVMAQKTQEGKSKEIKDLLQKYGAVKLSAVGPAHYPALLKEAKVL</sequence>
<name>A0A426DR64_9FIRM</name>
<dbReference type="EMBL" id="RHJS01000002">
    <property type="protein sequence ID" value="RRK35213.1"/>
    <property type="molecule type" value="Genomic_DNA"/>
</dbReference>
<evidence type="ECO:0000313" key="3">
    <source>
        <dbReference type="Proteomes" id="UP000274920"/>
    </source>
</evidence>
<proteinExistence type="predicted"/>
<accession>A0A426DR64</accession>